<name>H5TS57_GORO1</name>
<keyword evidence="2" id="KW-1185">Reference proteome</keyword>
<dbReference type="STRING" id="1108044.GOOTI_206_00480"/>
<dbReference type="AlphaFoldDB" id="H5TS57"/>
<gene>
    <name evidence="1" type="ORF">GOOTI_206_00480</name>
</gene>
<accession>H5TS57</accession>
<dbReference type="SUPFAM" id="SSF53098">
    <property type="entry name" value="Ribonuclease H-like"/>
    <property type="match status" value="1"/>
</dbReference>
<organism evidence="1 2">
    <name type="scientific">Gordonia otitidis (strain DSM 44809 / CCUG 52243 / JCM 12355 / NBRC 100426 / IFM 10032)</name>
    <dbReference type="NCBI Taxonomy" id="1108044"/>
    <lineage>
        <taxon>Bacteria</taxon>
        <taxon>Bacillati</taxon>
        <taxon>Actinomycetota</taxon>
        <taxon>Actinomycetes</taxon>
        <taxon>Mycobacteriales</taxon>
        <taxon>Gordoniaceae</taxon>
        <taxon>Gordonia</taxon>
    </lineage>
</organism>
<dbReference type="Proteomes" id="UP000005038">
    <property type="component" value="Unassembled WGS sequence"/>
</dbReference>
<reference evidence="1" key="1">
    <citation type="submission" date="2012-02" db="EMBL/GenBank/DDBJ databases">
        <title>Whole genome shotgun sequence of Gordonia otitidis NBRC 100426.</title>
        <authorList>
            <person name="Yoshida I."/>
            <person name="Hosoyama A."/>
            <person name="Tsuchikane K."/>
            <person name="Katsumata H."/>
            <person name="Yamazaki S."/>
            <person name="Fujita N."/>
        </authorList>
    </citation>
    <scope>NUCLEOTIDE SEQUENCE [LARGE SCALE GENOMIC DNA]</scope>
    <source>
        <strain evidence="1">NBRC 100426</strain>
    </source>
</reference>
<protein>
    <submittedName>
        <fullName evidence="1">Transposase</fullName>
    </submittedName>
</protein>
<proteinExistence type="predicted"/>
<comment type="caution">
    <text evidence="1">The sequence shown here is derived from an EMBL/GenBank/DDBJ whole genome shotgun (WGS) entry which is preliminary data.</text>
</comment>
<feature type="non-terminal residue" evidence="1">
    <location>
        <position position="58"/>
    </location>
</feature>
<sequence length="58" mass="6508">MLHRPVELAQYRAIRYTERLAEADAVTSVGSKGDSYDNAMAEAFNSLFKAECIRNPVM</sequence>
<dbReference type="InterPro" id="IPR012337">
    <property type="entry name" value="RNaseH-like_sf"/>
</dbReference>
<evidence type="ECO:0000313" key="2">
    <source>
        <dbReference type="Proteomes" id="UP000005038"/>
    </source>
</evidence>
<evidence type="ECO:0000313" key="1">
    <source>
        <dbReference type="EMBL" id="GAB36315.1"/>
    </source>
</evidence>
<dbReference type="EMBL" id="BAFB01000206">
    <property type="protein sequence ID" value="GAB36315.1"/>
    <property type="molecule type" value="Genomic_DNA"/>
</dbReference>